<dbReference type="PANTHER" id="PTHR43162:SF1">
    <property type="entry name" value="PRESTALK A DIFFERENTIATION PROTEIN A"/>
    <property type="match status" value="1"/>
</dbReference>
<gene>
    <name evidence="3" type="ORF">G7Y89_g7562</name>
</gene>
<dbReference type="Pfam" id="PF11951">
    <property type="entry name" value="Fungal_trans_2"/>
    <property type="match status" value="1"/>
</dbReference>
<dbReference type="PROSITE" id="PS00463">
    <property type="entry name" value="ZN2_CY6_FUNGAL_1"/>
    <property type="match status" value="1"/>
</dbReference>
<dbReference type="Pfam" id="PF00172">
    <property type="entry name" value="Zn_clus"/>
    <property type="match status" value="1"/>
</dbReference>
<dbReference type="Gene3D" id="3.90.25.10">
    <property type="entry name" value="UDP-galactose 4-epimerase, domain 1"/>
    <property type="match status" value="1"/>
</dbReference>
<protein>
    <recommendedName>
        <fullName evidence="2">Zn(2)-C6 fungal-type domain-containing protein</fullName>
    </recommendedName>
</protein>
<keyword evidence="1" id="KW-0539">Nucleus</keyword>
<dbReference type="CDD" id="cd12148">
    <property type="entry name" value="fungal_TF_MHR"/>
    <property type="match status" value="1"/>
</dbReference>
<dbReference type="SMART" id="SM00066">
    <property type="entry name" value="GAL4"/>
    <property type="match status" value="1"/>
</dbReference>
<proteinExistence type="predicted"/>
<dbReference type="InterPro" id="IPR051604">
    <property type="entry name" value="Ergot_Alk_Oxidoreductase"/>
</dbReference>
<dbReference type="GO" id="GO:0000981">
    <property type="term" value="F:DNA-binding transcription factor activity, RNA polymerase II-specific"/>
    <property type="evidence" value="ECO:0007669"/>
    <property type="project" value="InterPro"/>
</dbReference>
<accession>A0A8H4RK86</accession>
<organism evidence="3 4">
    <name type="scientific">Cudoniella acicularis</name>
    <dbReference type="NCBI Taxonomy" id="354080"/>
    <lineage>
        <taxon>Eukaryota</taxon>
        <taxon>Fungi</taxon>
        <taxon>Dikarya</taxon>
        <taxon>Ascomycota</taxon>
        <taxon>Pezizomycotina</taxon>
        <taxon>Leotiomycetes</taxon>
        <taxon>Helotiales</taxon>
        <taxon>Tricladiaceae</taxon>
        <taxon>Cudoniella</taxon>
    </lineage>
</organism>
<dbReference type="SUPFAM" id="SSF51735">
    <property type="entry name" value="NAD(P)-binding Rossmann-fold domains"/>
    <property type="match status" value="2"/>
</dbReference>
<dbReference type="SUPFAM" id="SSF57701">
    <property type="entry name" value="Zn2/Cys6 DNA-binding domain"/>
    <property type="match status" value="1"/>
</dbReference>
<evidence type="ECO:0000313" key="3">
    <source>
        <dbReference type="EMBL" id="KAF4630573.1"/>
    </source>
</evidence>
<dbReference type="InterPro" id="IPR036864">
    <property type="entry name" value="Zn2-C6_fun-type_DNA-bd_sf"/>
</dbReference>
<dbReference type="AlphaFoldDB" id="A0A8H4RK86"/>
<comment type="caution">
    <text evidence="3">The sequence shown here is derived from an EMBL/GenBank/DDBJ whole genome shotgun (WGS) entry which is preliminary data.</text>
</comment>
<dbReference type="InterPro" id="IPR001138">
    <property type="entry name" value="Zn2Cys6_DnaBD"/>
</dbReference>
<dbReference type="PROSITE" id="PS50048">
    <property type="entry name" value="ZN2_CY6_FUNGAL_2"/>
    <property type="match status" value="1"/>
</dbReference>
<dbReference type="OrthoDB" id="3509362at2759"/>
<dbReference type="CDD" id="cd00067">
    <property type="entry name" value="GAL4"/>
    <property type="match status" value="1"/>
</dbReference>
<dbReference type="EMBL" id="JAAMPI010000536">
    <property type="protein sequence ID" value="KAF4630573.1"/>
    <property type="molecule type" value="Genomic_DNA"/>
</dbReference>
<dbReference type="Gene3D" id="3.40.50.720">
    <property type="entry name" value="NAD(P)-binding Rossmann-like Domain"/>
    <property type="match status" value="1"/>
</dbReference>
<evidence type="ECO:0000256" key="1">
    <source>
        <dbReference type="ARBA" id="ARBA00023242"/>
    </source>
</evidence>
<dbReference type="PANTHER" id="PTHR43162">
    <property type="match status" value="1"/>
</dbReference>
<dbReference type="GO" id="GO:0008270">
    <property type="term" value="F:zinc ion binding"/>
    <property type="evidence" value="ECO:0007669"/>
    <property type="project" value="InterPro"/>
</dbReference>
<dbReference type="InterPro" id="IPR021858">
    <property type="entry name" value="Fun_TF"/>
</dbReference>
<dbReference type="Proteomes" id="UP000566819">
    <property type="component" value="Unassembled WGS sequence"/>
</dbReference>
<feature type="domain" description="Zn(2)-C6 fungal-type" evidence="2">
    <location>
        <begin position="17"/>
        <end position="47"/>
    </location>
</feature>
<evidence type="ECO:0000313" key="4">
    <source>
        <dbReference type="Proteomes" id="UP000566819"/>
    </source>
</evidence>
<keyword evidence="4" id="KW-1185">Reference proteome</keyword>
<evidence type="ECO:0000259" key="2">
    <source>
        <dbReference type="PROSITE" id="PS50048"/>
    </source>
</evidence>
<dbReference type="InterPro" id="IPR036291">
    <property type="entry name" value="NAD(P)-bd_dom_sf"/>
</dbReference>
<name>A0A8H4RK86_9HELO</name>
<sequence>MAPGMGIKAPVPRTRTGCLTCRKRKVKCDEGKPICGRCHRLQRECVWSDELQIIPQRRYNEEPSSTIMIANGCRNPALQLSKPSGQNFVIEFPNIDRTTIPYIHHFVTFCCRFLAYPNDSEGNPFQEELVPLATSSPALMHSMTALAAAHLSRSQRQHEITAAHHYSLALRELNSSLSDPALARSDSTLGACLLLCVYEISHSDSCLWLEHLQGARDLILFRGGPRTSDYLTRFFSLLDVSGSLSSGAGPLIQGNYWIENGLDGNGAKDSKLLRWPYYDDGNVMVNHFHELMIYMAKLSRLSSEAMSDLGRARPDLIVEKAARISDDLRIWWSNCPPALRDQSRDWRRLPRVRKLTVPETLEEEAFSSTKSCLCGCIIYLNHILDPLGLKPQRREVTDAVSEILEIANETPEGYGLEMGLYWGLFMAGVAIFNDVVAENLIRRKLKSDTSVSIYNYSKFFGNDNINMGQNMTGGRSKSKWEFKSTGQKTILLLGGTGKVASRIIPLLSTANYNVLVASRSGSSPSLPHCTGVKFDWFDPSTYGTLFTGSPVSAVYLISPPVIDSFPLMKEFIDLAKEKGVKRFVLQSASVLDVGDGPIMGKVSGYIAGLGVEFAILRPTWFMGMFTFPSSFQSSQRSVWTIQSKFVFGDHPSLKWAFNHLTVVVNNHYLTVTPSNNLESTNLSNQSSHTARKKNTINNLPLLENFSEQQHLPTIRLNSQIISATDTGKIPFISVHDIALVAFHALTDLISPSTDLLLLGPELFSYDEVAAMLTEKLGRKITHVKITEEQLAESMREFGIPKDYVRMLAQLDTWIKGGGEEGVNDVVAKVTGREPKFISAVSLKSLHDVRD</sequence>
<reference evidence="3 4" key="1">
    <citation type="submission" date="2020-03" db="EMBL/GenBank/DDBJ databases">
        <title>Draft Genome Sequence of Cudoniella acicularis.</title>
        <authorList>
            <person name="Buettner E."/>
            <person name="Kellner H."/>
        </authorList>
    </citation>
    <scope>NUCLEOTIDE SEQUENCE [LARGE SCALE GENOMIC DNA]</scope>
    <source>
        <strain evidence="3 4">DSM 108380</strain>
    </source>
</reference>
<dbReference type="Gene3D" id="4.10.240.10">
    <property type="entry name" value="Zn(2)-C6 fungal-type DNA-binding domain"/>
    <property type="match status" value="1"/>
</dbReference>